<accession>A0A6A6SRD9</accession>
<sequence>MSLAQALSSDSIPPVTANATDETLAHAPLELRNKPSFAINRSSDSATALISRHLTRAPPSPNPVRSSISITILNSLFLR</sequence>
<keyword evidence="2" id="KW-1185">Reference proteome</keyword>
<protein>
    <submittedName>
        <fullName evidence="1">Uncharacterized protein</fullName>
    </submittedName>
</protein>
<evidence type="ECO:0000313" key="1">
    <source>
        <dbReference type="EMBL" id="KAF2650395.1"/>
    </source>
</evidence>
<organism evidence="1 2">
    <name type="scientific">Lophiostoma macrostomum CBS 122681</name>
    <dbReference type="NCBI Taxonomy" id="1314788"/>
    <lineage>
        <taxon>Eukaryota</taxon>
        <taxon>Fungi</taxon>
        <taxon>Dikarya</taxon>
        <taxon>Ascomycota</taxon>
        <taxon>Pezizomycotina</taxon>
        <taxon>Dothideomycetes</taxon>
        <taxon>Pleosporomycetidae</taxon>
        <taxon>Pleosporales</taxon>
        <taxon>Lophiostomataceae</taxon>
        <taxon>Lophiostoma</taxon>
    </lineage>
</organism>
<evidence type="ECO:0000313" key="2">
    <source>
        <dbReference type="Proteomes" id="UP000799324"/>
    </source>
</evidence>
<dbReference type="AlphaFoldDB" id="A0A6A6SRD9"/>
<name>A0A6A6SRD9_9PLEO</name>
<gene>
    <name evidence="1" type="ORF">K491DRAFT_697298</name>
</gene>
<proteinExistence type="predicted"/>
<dbReference type="EMBL" id="MU004456">
    <property type="protein sequence ID" value="KAF2650395.1"/>
    <property type="molecule type" value="Genomic_DNA"/>
</dbReference>
<dbReference type="Proteomes" id="UP000799324">
    <property type="component" value="Unassembled WGS sequence"/>
</dbReference>
<reference evidence="1" key="1">
    <citation type="journal article" date="2020" name="Stud. Mycol.">
        <title>101 Dothideomycetes genomes: a test case for predicting lifestyles and emergence of pathogens.</title>
        <authorList>
            <person name="Haridas S."/>
            <person name="Albert R."/>
            <person name="Binder M."/>
            <person name="Bloem J."/>
            <person name="Labutti K."/>
            <person name="Salamov A."/>
            <person name="Andreopoulos B."/>
            <person name="Baker S."/>
            <person name="Barry K."/>
            <person name="Bills G."/>
            <person name="Bluhm B."/>
            <person name="Cannon C."/>
            <person name="Castanera R."/>
            <person name="Culley D."/>
            <person name="Daum C."/>
            <person name="Ezra D."/>
            <person name="Gonzalez J."/>
            <person name="Henrissat B."/>
            <person name="Kuo A."/>
            <person name="Liang C."/>
            <person name="Lipzen A."/>
            <person name="Lutzoni F."/>
            <person name="Magnuson J."/>
            <person name="Mondo S."/>
            <person name="Nolan M."/>
            <person name="Ohm R."/>
            <person name="Pangilinan J."/>
            <person name="Park H.-J."/>
            <person name="Ramirez L."/>
            <person name="Alfaro M."/>
            <person name="Sun H."/>
            <person name="Tritt A."/>
            <person name="Yoshinaga Y."/>
            <person name="Zwiers L.-H."/>
            <person name="Turgeon B."/>
            <person name="Goodwin S."/>
            <person name="Spatafora J."/>
            <person name="Crous P."/>
            <person name="Grigoriev I."/>
        </authorList>
    </citation>
    <scope>NUCLEOTIDE SEQUENCE</scope>
    <source>
        <strain evidence="1">CBS 122681</strain>
    </source>
</reference>